<dbReference type="Pfam" id="PF13443">
    <property type="entry name" value="HTH_26"/>
    <property type="match status" value="1"/>
</dbReference>
<dbReference type="InterPro" id="IPR001387">
    <property type="entry name" value="Cro/C1-type_HTH"/>
</dbReference>
<comment type="caution">
    <text evidence="2">The sequence shown here is derived from an EMBL/GenBank/DDBJ whole genome shotgun (WGS) entry which is preliminary data.</text>
</comment>
<evidence type="ECO:0000313" key="2">
    <source>
        <dbReference type="EMBL" id="EHJ56021.1"/>
    </source>
</evidence>
<dbReference type="eggNOG" id="COG3655">
    <property type="taxonomic scope" value="Bacteria"/>
</dbReference>
<feature type="domain" description="HTH cro/C1-type" evidence="1">
    <location>
        <begin position="6"/>
        <end position="61"/>
    </location>
</feature>
<evidence type="ECO:0000313" key="3">
    <source>
        <dbReference type="Proteomes" id="UP000005388"/>
    </source>
</evidence>
<dbReference type="Gene3D" id="1.10.260.40">
    <property type="entry name" value="lambda repressor-like DNA-binding domains"/>
    <property type="match status" value="1"/>
</dbReference>
<dbReference type="RefSeq" id="WP_006738794.1">
    <property type="nucleotide sequence ID" value="NZ_AEUZ02000001.1"/>
</dbReference>
<reference evidence="2 3" key="1">
    <citation type="journal article" date="2014" name="Int. J. Syst. Evol. Microbiol.">
        <title>Phylogenomics and the dynamic genome evolution of the genus Streptococcus.</title>
        <authorList>
            <consortium name="The Broad Institute Genome Sequencing Platform"/>
            <person name="Richards V.P."/>
            <person name="Palmer S.R."/>
            <person name="Pavinski Bitar P.D."/>
            <person name="Qin X."/>
            <person name="Weinstock G.M."/>
            <person name="Highlander S.K."/>
            <person name="Town C.D."/>
            <person name="Burne R.A."/>
            <person name="Stanhope M.J."/>
        </authorList>
    </citation>
    <scope>NUCLEOTIDE SEQUENCE [LARGE SCALE GENOMIC DNA]</scope>
    <source>
        <strain evidence="2 3">2285-97</strain>
    </source>
</reference>
<dbReference type="CDD" id="cd00093">
    <property type="entry name" value="HTH_XRE"/>
    <property type="match status" value="1"/>
</dbReference>
<dbReference type="GO" id="GO:0003677">
    <property type="term" value="F:DNA binding"/>
    <property type="evidence" value="ECO:0007669"/>
    <property type="project" value="UniProtKB-KW"/>
</dbReference>
<dbReference type="SMART" id="SM00530">
    <property type="entry name" value="HTH_XRE"/>
    <property type="match status" value="1"/>
</dbReference>
<protein>
    <submittedName>
        <fullName evidence="2">DNA-binding helix-turn-helix protein</fullName>
    </submittedName>
</protein>
<gene>
    <name evidence="2" type="ORF">STRUR_2168</name>
</gene>
<dbReference type="Proteomes" id="UP000005388">
    <property type="component" value="Unassembled WGS sequence"/>
</dbReference>
<evidence type="ECO:0000259" key="1">
    <source>
        <dbReference type="PROSITE" id="PS50943"/>
    </source>
</evidence>
<proteinExistence type="predicted"/>
<sequence length="198" mass="23332">MIRNNLAKLMIDRGISATQLFNDTGIARSTISKISNNNTDKISLQTIDKICNYLEVNPSEFFDFWAYDVRIKCGFNNFENLSEVKEYWKTFIEYSEPCFLLIEFSRGKNIKKLLEYKFNYKYEYEYIQGMPDPDDTGYLDNVELDTSVSETSIFDTMPIQFQNELVEQVKELLCKTFDVWEFSPTIKHLDVFILNNTD</sequence>
<keyword evidence="3" id="KW-1185">Reference proteome</keyword>
<accession>G5KF40</accession>
<dbReference type="AlphaFoldDB" id="G5KF40"/>
<dbReference type="PROSITE" id="PS50943">
    <property type="entry name" value="HTH_CROC1"/>
    <property type="match status" value="1"/>
</dbReference>
<dbReference type="InterPro" id="IPR010982">
    <property type="entry name" value="Lambda_DNA-bd_dom_sf"/>
</dbReference>
<dbReference type="SUPFAM" id="SSF47413">
    <property type="entry name" value="lambda repressor-like DNA-binding domains"/>
    <property type="match status" value="1"/>
</dbReference>
<organism evidence="2 3">
    <name type="scientific">Streptococcus urinalis 2285-97</name>
    <dbReference type="NCBI Taxonomy" id="764291"/>
    <lineage>
        <taxon>Bacteria</taxon>
        <taxon>Bacillati</taxon>
        <taxon>Bacillota</taxon>
        <taxon>Bacilli</taxon>
        <taxon>Lactobacillales</taxon>
        <taxon>Streptococcaceae</taxon>
        <taxon>Streptococcus</taxon>
    </lineage>
</organism>
<keyword evidence="2" id="KW-0238">DNA-binding</keyword>
<dbReference type="EMBL" id="AEUZ02000001">
    <property type="protein sequence ID" value="EHJ56021.1"/>
    <property type="molecule type" value="Genomic_DNA"/>
</dbReference>
<name>G5KF40_9STRE</name>
<dbReference type="STRING" id="764291.STRUR_2168"/>